<accession>R7U5M6</accession>
<sequence>LNKRDSQGNTVLHHACASGRLEVVRLFINFGCNLKAANHQENNLLHMTVLHGSPAVLKELLKQKHANLNTAPKTDVTPLHLSVYKEKVEHAEKLIEYGADINLKDCYGMVPLHLAAMRGNLYMVQTLVKAGAVITARDNKFQTPMDVALKNEH</sequence>
<gene>
    <name evidence="4" type="ORF">CAPTEDRAFT_66185</name>
</gene>
<feature type="repeat" description="ANK" evidence="3">
    <location>
        <begin position="74"/>
        <end position="106"/>
    </location>
</feature>
<dbReference type="EnsemblMetazoa" id="CapteT66185">
    <property type="protein sequence ID" value="CapteP66185"/>
    <property type="gene ID" value="CapteG66185"/>
</dbReference>
<reference evidence="6" key="1">
    <citation type="submission" date="2012-12" db="EMBL/GenBank/DDBJ databases">
        <authorList>
            <person name="Hellsten U."/>
            <person name="Grimwood J."/>
            <person name="Chapman J.A."/>
            <person name="Shapiro H."/>
            <person name="Aerts A."/>
            <person name="Otillar R.P."/>
            <person name="Terry A.Y."/>
            <person name="Boore J.L."/>
            <person name="Simakov O."/>
            <person name="Marletaz F."/>
            <person name="Cho S.-J."/>
            <person name="Edsinger-Gonzales E."/>
            <person name="Havlak P."/>
            <person name="Kuo D.-H."/>
            <person name="Larsson T."/>
            <person name="Lv J."/>
            <person name="Arendt D."/>
            <person name="Savage R."/>
            <person name="Osoegawa K."/>
            <person name="de Jong P."/>
            <person name="Lindberg D.R."/>
            <person name="Seaver E.C."/>
            <person name="Weisblat D.A."/>
            <person name="Putnam N.H."/>
            <person name="Grigoriev I.V."/>
            <person name="Rokhsar D.S."/>
        </authorList>
    </citation>
    <scope>NUCLEOTIDE SEQUENCE</scope>
    <source>
        <strain evidence="6">I ESC-2004</strain>
    </source>
</reference>
<reference evidence="4 6" key="2">
    <citation type="journal article" date="2013" name="Nature">
        <title>Insights into bilaterian evolution from three spiralian genomes.</title>
        <authorList>
            <person name="Simakov O."/>
            <person name="Marletaz F."/>
            <person name="Cho S.J."/>
            <person name="Edsinger-Gonzales E."/>
            <person name="Havlak P."/>
            <person name="Hellsten U."/>
            <person name="Kuo D.H."/>
            <person name="Larsson T."/>
            <person name="Lv J."/>
            <person name="Arendt D."/>
            <person name="Savage R."/>
            <person name="Osoegawa K."/>
            <person name="de Jong P."/>
            <person name="Grimwood J."/>
            <person name="Chapman J.A."/>
            <person name="Shapiro H."/>
            <person name="Aerts A."/>
            <person name="Otillar R.P."/>
            <person name="Terry A.Y."/>
            <person name="Boore J.L."/>
            <person name="Grigoriev I.V."/>
            <person name="Lindberg D.R."/>
            <person name="Seaver E.C."/>
            <person name="Weisblat D.A."/>
            <person name="Putnam N.H."/>
            <person name="Rokhsar D.S."/>
        </authorList>
    </citation>
    <scope>NUCLEOTIDE SEQUENCE</scope>
    <source>
        <strain evidence="4 6">I ESC-2004</strain>
    </source>
</reference>
<keyword evidence="2 3" id="KW-0040">ANK repeat</keyword>
<dbReference type="OMA" id="QICGHTR"/>
<dbReference type="SMART" id="SM00248">
    <property type="entry name" value="ANK"/>
    <property type="match status" value="4"/>
</dbReference>
<name>R7U5M6_CAPTE</name>
<dbReference type="InterPro" id="IPR036770">
    <property type="entry name" value="Ankyrin_rpt-contain_sf"/>
</dbReference>
<dbReference type="EMBL" id="AMQN01009268">
    <property type="status" value="NOT_ANNOTATED_CDS"/>
    <property type="molecule type" value="Genomic_DNA"/>
</dbReference>
<organism evidence="4">
    <name type="scientific">Capitella teleta</name>
    <name type="common">Polychaete worm</name>
    <dbReference type="NCBI Taxonomy" id="283909"/>
    <lineage>
        <taxon>Eukaryota</taxon>
        <taxon>Metazoa</taxon>
        <taxon>Spiralia</taxon>
        <taxon>Lophotrochozoa</taxon>
        <taxon>Annelida</taxon>
        <taxon>Polychaeta</taxon>
        <taxon>Sedentaria</taxon>
        <taxon>Scolecida</taxon>
        <taxon>Capitellidae</taxon>
        <taxon>Capitella</taxon>
    </lineage>
</organism>
<dbReference type="Proteomes" id="UP000014760">
    <property type="component" value="Unassembled WGS sequence"/>
</dbReference>
<dbReference type="HOGENOM" id="CLU_000134_18_9_1"/>
<dbReference type="PANTHER" id="PTHR24198:SF165">
    <property type="entry name" value="ANKYRIN REPEAT-CONTAINING PROTEIN-RELATED"/>
    <property type="match status" value="1"/>
</dbReference>
<dbReference type="SUPFAM" id="SSF48403">
    <property type="entry name" value="Ankyrin repeat"/>
    <property type="match status" value="1"/>
</dbReference>
<protein>
    <submittedName>
        <fullName evidence="4 5">Uncharacterized protein</fullName>
    </submittedName>
</protein>
<keyword evidence="6" id="KW-1185">Reference proteome</keyword>
<keyword evidence="1" id="KW-0677">Repeat</keyword>
<dbReference type="PANTHER" id="PTHR24198">
    <property type="entry name" value="ANKYRIN REPEAT AND PROTEIN KINASE DOMAIN-CONTAINING PROTEIN"/>
    <property type="match status" value="1"/>
</dbReference>
<dbReference type="EMBL" id="KB305088">
    <property type="protein sequence ID" value="ELU01396.1"/>
    <property type="molecule type" value="Genomic_DNA"/>
</dbReference>
<dbReference type="PRINTS" id="PR01415">
    <property type="entry name" value="ANKYRIN"/>
</dbReference>
<dbReference type="Pfam" id="PF12796">
    <property type="entry name" value="Ank_2"/>
    <property type="match status" value="2"/>
</dbReference>
<feature type="repeat" description="ANK" evidence="3">
    <location>
        <begin position="107"/>
        <end position="139"/>
    </location>
</feature>
<evidence type="ECO:0000313" key="4">
    <source>
        <dbReference type="EMBL" id="ELU01396.1"/>
    </source>
</evidence>
<dbReference type="InterPro" id="IPR002110">
    <property type="entry name" value="Ankyrin_rpt"/>
</dbReference>
<dbReference type="PROSITE" id="PS50297">
    <property type="entry name" value="ANK_REP_REGION"/>
    <property type="match status" value="3"/>
</dbReference>
<dbReference type="OrthoDB" id="10257076at2759"/>
<evidence type="ECO:0000256" key="2">
    <source>
        <dbReference type="ARBA" id="ARBA00023043"/>
    </source>
</evidence>
<evidence type="ECO:0000313" key="5">
    <source>
        <dbReference type="EnsemblMetazoa" id="CapteP66185"/>
    </source>
</evidence>
<dbReference type="Gene3D" id="1.25.40.20">
    <property type="entry name" value="Ankyrin repeat-containing domain"/>
    <property type="match status" value="1"/>
</dbReference>
<evidence type="ECO:0000256" key="3">
    <source>
        <dbReference type="PROSITE-ProRule" id="PRU00023"/>
    </source>
</evidence>
<feature type="non-terminal residue" evidence="4">
    <location>
        <position position="1"/>
    </location>
</feature>
<reference evidence="5" key="3">
    <citation type="submission" date="2015-06" db="UniProtKB">
        <authorList>
            <consortium name="EnsemblMetazoa"/>
        </authorList>
    </citation>
    <scope>IDENTIFICATION</scope>
</reference>
<dbReference type="STRING" id="283909.R7U5M6"/>
<feature type="non-terminal residue" evidence="4">
    <location>
        <position position="153"/>
    </location>
</feature>
<dbReference type="PROSITE" id="PS50088">
    <property type="entry name" value="ANK_REPEAT"/>
    <property type="match status" value="3"/>
</dbReference>
<evidence type="ECO:0000313" key="6">
    <source>
        <dbReference type="Proteomes" id="UP000014760"/>
    </source>
</evidence>
<evidence type="ECO:0000256" key="1">
    <source>
        <dbReference type="ARBA" id="ARBA00022737"/>
    </source>
</evidence>
<feature type="repeat" description="ANK" evidence="3">
    <location>
        <begin position="7"/>
        <end position="39"/>
    </location>
</feature>
<dbReference type="AlphaFoldDB" id="R7U5M6"/>
<proteinExistence type="predicted"/>